<accession>A0A4Y7SCT2</accession>
<keyword evidence="8" id="KW-1185">Reference proteome</keyword>
<reference evidence="7 8" key="1">
    <citation type="journal article" date="2019" name="Nat. Ecol. Evol.">
        <title>Megaphylogeny resolves global patterns of mushroom evolution.</title>
        <authorList>
            <person name="Varga T."/>
            <person name="Krizsan K."/>
            <person name="Foldi C."/>
            <person name="Dima B."/>
            <person name="Sanchez-Garcia M."/>
            <person name="Sanchez-Ramirez S."/>
            <person name="Szollosi G.J."/>
            <person name="Szarkandi J.G."/>
            <person name="Papp V."/>
            <person name="Albert L."/>
            <person name="Andreopoulos W."/>
            <person name="Angelini C."/>
            <person name="Antonin V."/>
            <person name="Barry K.W."/>
            <person name="Bougher N.L."/>
            <person name="Buchanan P."/>
            <person name="Buyck B."/>
            <person name="Bense V."/>
            <person name="Catcheside P."/>
            <person name="Chovatia M."/>
            <person name="Cooper J."/>
            <person name="Damon W."/>
            <person name="Desjardin D."/>
            <person name="Finy P."/>
            <person name="Geml J."/>
            <person name="Haridas S."/>
            <person name="Hughes K."/>
            <person name="Justo A."/>
            <person name="Karasinski D."/>
            <person name="Kautmanova I."/>
            <person name="Kiss B."/>
            <person name="Kocsube S."/>
            <person name="Kotiranta H."/>
            <person name="LaButti K.M."/>
            <person name="Lechner B.E."/>
            <person name="Liimatainen K."/>
            <person name="Lipzen A."/>
            <person name="Lukacs Z."/>
            <person name="Mihaltcheva S."/>
            <person name="Morgado L.N."/>
            <person name="Niskanen T."/>
            <person name="Noordeloos M.E."/>
            <person name="Ohm R.A."/>
            <person name="Ortiz-Santana B."/>
            <person name="Ovrebo C."/>
            <person name="Racz N."/>
            <person name="Riley R."/>
            <person name="Savchenko A."/>
            <person name="Shiryaev A."/>
            <person name="Soop K."/>
            <person name="Spirin V."/>
            <person name="Szebenyi C."/>
            <person name="Tomsovsky M."/>
            <person name="Tulloss R.E."/>
            <person name="Uehling J."/>
            <person name="Grigoriev I.V."/>
            <person name="Vagvolgyi C."/>
            <person name="Papp T."/>
            <person name="Martin F.M."/>
            <person name="Miettinen O."/>
            <person name="Hibbett D.S."/>
            <person name="Nagy L.G."/>
        </authorList>
    </citation>
    <scope>NUCLEOTIDE SEQUENCE [LARGE SCALE GENOMIC DNA]</scope>
    <source>
        <strain evidence="7 8">FP101781</strain>
    </source>
</reference>
<keyword evidence="3 4" id="KW-0862">Zinc</keyword>
<evidence type="ECO:0000256" key="5">
    <source>
        <dbReference type="SAM" id="MobiDB-lite"/>
    </source>
</evidence>
<comment type="caution">
    <text evidence="7">The sequence shown here is derived from an EMBL/GenBank/DDBJ whole genome shotgun (WGS) entry which is preliminary data.</text>
</comment>
<dbReference type="Gene3D" id="3.30.1370.210">
    <property type="match status" value="1"/>
</dbReference>
<feature type="compositionally biased region" description="Polar residues" evidence="5">
    <location>
        <begin position="121"/>
        <end position="130"/>
    </location>
</feature>
<dbReference type="AlphaFoldDB" id="A0A4Y7SCT2"/>
<feature type="compositionally biased region" description="Basic and acidic residues" evidence="5">
    <location>
        <begin position="162"/>
        <end position="175"/>
    </location>
</feature>
<dbReference type="EMBL" id="QPFP01000195">
    <property type="protein sequence ID" value="TEB19351.1"/>
    <property type="molecule type" value="Genomic_DNA"/>
</dbReference>
<feature type="region of interest" description="Disordered" evidence="5">
    <location>
        <begin position="41"/>
        <end position="141"/>
    </location>
</feature>
<organism evidence="7 8">
    <name type="scientific">Coprinellus micaceus</name>
    <name type="common">Glistening ink-cap mushroom</name>
    <name type="synonym">Coprinus micaceus</name>
    <dbReference type="NCBI Taxonomy" id="71717"/>
    <lineage>
        <taxon>Eukaryota</taxon>
        <taxon>Fungi</taxon>
        <taxon>Dikarya</taxon>
        <taxon>Basidiomycota</taxon>
        <taxon>Agaricomycotina</taxon>
        <taxon>Agaricomycetes</taxon>
        <taxon>Agaricomycetidae</taxon>
        <taxon>Agaricales</taxon>
        <taxon>Agaricineae</taxon>
        <taxon>Psathyrellaceae</taxon>
        <taxon>Coprinellus</taxon>
    </lineage>
</organism>
<protein>
    <recommendedName>
        <fullName evidence="6">C3H1-type domain-containing protein</fullName>
    </recommendedName>
</protein>
<dbReference type="InterPro" id="IPR036855">
    <property type="entry name" value="Znf_CCCH_sf"/>
</dbReference>
<feature type="zinc finger region" description="C3H1-type" evidence="4">
    <location>
        <begin position="198"/>
        <end position="225"/>
    </location>
</feature>
<feature type="compositionally biased region" description="Basic and acidic residues" evidence="5">
    <location>
        <begin position="53"/>
        <end position="63"/>
    </location>
</feature>
<feature type="region of interest" description="Disordered" evidence="5">
    <location>
        <begin position="1"/>
        <end position="21"/>
    </location>
</feature>
<evidence type="ECO:0000256" key="1">
    <source>
        <dbReference type="ARBA" id="ARBA00022723"/>
    </source>
</evidence>
<keyword evidence="2 4" id="KW-0863">Zinc-finger</keyword>
<evidence type="ECO:0000256" key="3">
    <source>
        <dbReference type="ARBA" id="ARBA00022833"/>
    </source>
</evidence>
<evidence type="ECO:0000256" key="4">
    <source>
        <dbReference type="PROSITE-ProRule" id="PRU00723"/>
    </source>
</evidence>
<dbReference type="SMART" id="SM00356">
    <property type="entry name" value="ZnF_C3H1"/>
    <property type="match status" value="3"/>
</dbReference>
<dbReference type="Gene3D" id="4.10.1000.10">
    <property type="entry name" value="Zinc finger, CCCH-type"/>
    <property type="match status" value="2"/>
</dbReference>
<keyword evidence="1 4" id="KW-0479">Metal-binding</keyword>
<dbReference type="GO" id="GO:0008270">
    <property type="term" value="F:zinc ion binding"/>
    <property type="evidence" value="ECO:0007669"/>
    <property type="project" value="UniProtKB-KW"/>
</dbReference>
<dbReference type="PROSITE" id="PS50103">
    <property type="entry name" value="ZF_C3H1"/>
    <property type="match status" value="3"/>
</dbReference>
<dbReference type="Pfam" id="PF14608">
    <property type="entry name" value="zf-CCCH_2"/>
    <property type="match status" value="1"/>
</dbReference>
<evidence type="ECO:0000313" key="7">
    <source>
        <dbReference type="EMBL" id="TEB19351.1"/>
    </source>
</evidence>
<feature type="domain" description="C3H1-type" evidence="6">
    <location>
        <begin position="137"/>
        <end position="165"/>
    </location>
</feature>
<evidence type="ECO:0000313" key="8">
    <source>
        <dbReference type="Proteomes" id="UP000298030"/>
    </source>
</evidence>
<dbReference type="Pfam" id="PF00642">
    <property type="entry name" value="zf-CCCH"/>
    <property type="match status" value="1"/>
</dbReference>
<gene>
    <name evidence="7" type="ORF">FA13DRAFT_1744482</name>
</gene>
<dbReference type="InterPro" id="IPR000571">
    <property type="entry name" value="Znf_CCCH"/>
</dbReference>
<proteinExistence type="predicted"/>
<sequence length="296" mass="32144">MSKTRILPTATAGGTTSVPPPVAKSLGECMFFAAGLCRKGAQCPYLHPPTTRNKNESKGDKQNNAHPSTPDNATEDKGPASPLQKGPKPQGKRNHRAFKRQEAGFPDNPTRQHGPRPGQASVHQPPNQGPNGKKHTQVKAEPCLQWARAGKCKRGEACWYTHDAKGDGEAEKDKASSSTNEGLPKPDRNAKNQTNPLRGTKQPCSAWAKGSCKRGNGCPYEHGGKVIPSKQGQTPRTKSAGKKKRGTPATHKYAHAREAMPEAPPLSSEDAVLLQAYEEEDQKAYIWALKHEWGFR</sequence>
<feature type="domain" description="C3H1-type" evidence="6">
    <location>
        <begin position="198"/>
        <end position="225"/>
    </location>
</feature>
<dbReference type="Proteomes" id="UP000298030">
    <property type="component" value="Unassembled WGS sequence"/>
</dbReference>
<feature type="zinc finger region" description="C3H1-type" evidence="4">
    <location>
        <begin position="137"/>
        <end position="165"/>
    </location>
</feature>
<feature type="region of interest" description="Disordered" evidence="5">
    <location>
        <begin position="162"/>
        <end position="250"/>
    </location>
</feature>
<feature type="domain" description="C3H1-type" evidence="6">
    <location>
        <begin position="23"/>
        <end position="50"/>
    </location>
</feature>
<dbReference type="SUPFAM" id="SSF90229">
    <property type="entry name" value="CCCH zinc finger"/>
    <property type="match status" value="2"/>
</dbReference>
<feature type="zinc finger region" description="C3H1-type" evidence="4">
    <location>
        <begin position="23"/>
        <end position="50"/>
    </location>
</feature>
<dbReference type="OrthoDB" id="411372at2759"/>
<evidence type="ECO:0000259" key="6">
    <source>
        <dbReference type="PROSITE" id="PS50103"/>
    </source>
</evidence>
<evidence type="ECO:0000256" key="2">
    <source>
        <dbReference type="ARBA" id="ARBA00022771"/>
    </source>
</evidence>
<name>A0A4Y7SCT2_COPMI</name>